<evidence type="ECO:0000313" key="4">
    <source>
        <dbReference type="EnsemblFungi" id="MAPG_02084T0"/>
    </source>
</evidence>
<reference evidence="3" key="3">
    <citation type="submission" date="2011-03" db="EMBL/GenBank/DDBJ databases">
        <title>Annotation of Magnaporthe poae ATCC 64411.</title>
        <authorList>
            <person name="Ma L.-J."/>
            <person name="Dead R."/>
            <person name="Young S.K."/>
            <person name="Zeng Q."/>
            <person name="Gargeya S."/>
            <person name="Fitzgerald M."/>
            <person name="Haas B."/>
            <person name="Abouelleil A."/>
            <person name="Alvarado L."/>
            <person name="Arachchi H.M."/>
            <person name="Berlin A."/>
            <person name="Brown A."/>
            <person name="Chapman S.B."/>
            <person name="Chen Z."/>
            <person name="Dunbar C."/>
            <person name="Freedman E."/>
            <person name="Gearin G."/>
            <person name="Gellesch M."/>
            <person name="Goldberg J."/>
            <person name="Griggs A."/>
            <person name="Gujja S."/>
            <person name="Heiman D."/>
            <person name="Howarth C."/>
            <person name="Larson L."/>
            <person name="Lui A."/>
            <person name="MacDonald P.J.P."/>
            <person name="Mehta T."/>
            <person name="Montmayeur A."/>
            <person name="Murphy C."/>
            <person name="Neiman D."/>
            <person name="Pearson M."/>
            <person name="Priest M."/>
            <person name="Roberts A."/>
            <person name="Saif S."/>
            <person name="Shea T."/>
            <person name="Shenoy N."/>
            <person name="Sisk P."/>
            <person name="Stolte C."/>
            <person name="Sykes S."/>
            <person name="Yandava C."/>
            <person name="Wortman J."/>
            <person name="Nusbaum C."/>
            <person name="Birren B."/>
        </authorList>
    </citation>
    <scope>NUCLEOTIDE SEQUENCE</scope>
    <source>
        <strain evidence="3">ATCC 64411</strain>
    </source>
</reference>
<dbReference type="STRING" id="644358.A0A0C4DQE4"/>
<dbReference type="OMA" id="ITSRICF"/>
<organism evidence="4 5">
    <name type="scientific">Magnaporthiopsis poae (strain ATCC 64411 / 73-15)</name>
    <name type="common">Kentucky bluegrass fungus</name>
    <name type="synonym">Magnaporthe poae</name>
    <dbReference type="NCBI Taxonomy" id="644358"/>
    <lineage>
        <taxon>Eukaryota</taxon>
        <taxon>Fungi</taxon>
        <taxon>Dikarya</taxon>
        <taxon>Ascomycota</taxon>
        <taxon>Pezizomycotina</taxon>
        <taxon>Sordariomycetes</taxon>
        <taxon>Sordariomycetidae</taxon>
        <taxon>Magnaporthales</taxon>
        <taxon>Magnaporthaceae</taxon>
        <taxon>Magnaporthiopsis</taxon>
    </lineage>
</organism>
<keyword evidence="2" id="KW-0472">Membrane</keyword>
<dbReference type="AlphaFoldDB" id="A0A0C4DQE4"/>
<evidence type="ECO:0000256" key="1">
    <source>
        <dbReference type="SAM" id="MobiDB-lite"/>
    </source>
</evidence>
<dbReference type="EMBL" id="GL876967">
    <property type="protein sequence ID" value="KLU83017.1"/>
    <property type="molecule type" value="Genomic_DNA"/>
</dbReference>
<evidence type="ECO:0000313" key="5">
    <source>
        <dbReference type="Proteomes" id="UP000011715"/>
    </source>
</evidence>
<evidence type="ECO:0000313" key="3">
    <source>
        <dbReference type="EMBL" id="KLU83017.1"/>
    </source>
</evidence>
<reference evidence="4" key="5">
    <citation type="submission" date="2015-06" db="UniProtKB">
        <authorList>
            <consortium name="EnsemblFungi"/>
        </authorList>
    </citation>
    <scope>IDENTIFICATION</scope>
    <source>
        <strain evidence="4">ATCC 64411</strain>
    </source>
</reference>
<name>A0A0C4DQE4_MAGP6</name>
<reference evidence="4" key="4">
    <citation type="journal article" date="2015" name="G3 (Bethesda)">
        <title>Genome sequences of three phytopathogenic species of the Magnaporthaceae family of fungi.</title>
        <authorList>
            <person name="Okagaki L.H."/>
            <person name="Nunes C.C."/>
            <person name="Sailsbery J."/>
            <person name="Clay B."/>
            <person name="Brown D."/>
            <person name="John T."/>
            <person name="Oh Y."/>
            <person name="Young N."/>
            <person name="Fitzgerald M."/>
            <person name="Haas B.J."/>
            <person name="Zeng Q."/>
            <person name="Young S."/>
            <person name="Adiconis X."/>
            <person name="Fan L."/>
            <person name="Levin J.Z."/>
            <person name="Mitchell T.K."/>
            <person name="Okubara P.A."/>
            <person name="Farman M.L."/>
            <person name="Kohn L.M."/>
            <person name="Birren B."/>
            <person name="Ma L.-J."/>
            <person name="Dean R.A."/>
        </authorList>
    </citation>
    <scope>NUCLEOTIDE SEQUENCE</scope>
    <source>
        <strain evidence="4">ATCC 64411 / 73-15</strain>
    </source>
</reference>
<keyword evidence="2" id="KW-0812">Transmembrane</keyword>
<proteinExistence type="predicted"/>
<dbReference type="eggNOG" id="ENOG502RYBX">
    <property type="taxonomic scope" value="Eukaryota"/>
</dbReference>
<accession>A0A0C4DQE4</accession>
<dbReference type="EMBL" id="ADBL01000533">
    <property type="status" value="NOT_ANNOTATED_CDS"/>
    <property type="molecule type" value="Genomic_DNA"/>
</dbReference>
<feature type="region of interest" description="Disordered" evidence="1">
    <location>
        <begin position="175"/>
        <end position="201"/>
    </location>
</feature>
<dbReference type="VEuPathDB" id="FungiDB:MAPG_02084"/>
<feature type="transmembrane region" description="Helical" evidence="2">
    <location>
        <begin position="12"/>
        <end position="29"/>
    </location>
</feature>
<evidence type="ECO:0000256" key="2">
    <source>
        <dbReference type="SAM" id="Phobius"/>
    </source>
</evidence>
<keyword evidence="2" id="KW-1133">Transmembrane helix</keyword>
<gene>
    <name evidence="3" type="ORF">MAPG_02084</name>
</gene>
<protein>
    <submittedName>
        <fullName evidence="3 4">Uncharacterized protein</fullName>
    </submittedName>
</protein>
<sequence length="201" mass="21753">MGGPLDVQTGTGFLALAFVVPLSLAWYNIRRLQIEQHRAWMLRAWVNAGAIITSRICFFAMLFITAPAGYATVRPCEQIDFEHYGNRTKVLARFPGCAGFYSGVNGTDPHLAVVVPVDPPKAGPSWVGSSLTLNFGASVWLSLAIHMIGVEIYLRLTPAEAERLRNISYQRQAEAGMKNPGSAGLTVDSLGDSAKWTPSSG</sequence>
<reference evidence="5" key="2">
    <citation type="submission" date="2010-05" db="EMBL/GenBank/DDBJ databases">
        <title>The genome sequence of Magnaporthe poae strain ATCC 64411.</title>
        <authorList>
            <person name="Ma L.-J."/>
            <person name="Dead R."/>
            <person name="Young S."/>
            <person name="Zeng Q."/>
            <person name="Koehrsen M."/>
            <person name="Alvarado L."/>
            <person name="Berlin A."/>
            <person name="Chapman S.B."/>
            <person name="Chen Z."/>
            <person name="Freedman E."/>
            <person name="Gellesch M."/>
            <person name="Goldberg J."/>
            <person name="Griggs A."/>
            <person name="Gujja S."/>
            <person name="Heilman E.R."/>
            <person name="Heiman D."/>
            <person name="Hepburn T."/>
            <person name="Howarth C."/>
            <person name="Jen D."/>
            <person name="Larson L."/>
            <person name="Mehta T."/>
            <person name="Neiman D."/>
            <person name="Pearson M."/>
            <person name="Roberts A."/>
            <person name="Saif S."/>
            <person name="Shea T."/>
            <person name="Shenoy N."/>
            <person name="Sisk P."/>
            <person name="Stolte C."/>
            <person name="Sykes S."/>
            <person name="Walk T."/>
            <person name="White J."/>
            <person name="Yandava C."/>
            <person name="Haas B."/>
            <person name="Nusbaum C."/>
            <person name="Birren B."/>
        </authorList>
    </citation>
    <scope>NUCLEOTIDE SEQUENCE [LARGE SCALE GENOMIC DNA]</scope>
    <source>
        <strain evidence="5">ATCC 64411 / 73-15</strain>
    </source>
</reference>
<dbReference type="Proteomes" id="UP000011715">
    <property type="component" value="Unassembled WGS sequence"/>
</dbReference>
<dbReference type="OrthoDB" id="193478at2759"/>
<reference evidence="3" key="1">
    <citation type="submission" date="2010-05" db="EMBL/GenBank/DDBJ databases">
        <title>The Genome Sequence of Magnaporthe poae strain ATCC 64411.</title>
        <authorList>
            <consortium name="The Broad Institute Genome Sequencing Platform"/>
            <consortium name="Broad Institute Genome Sequencing Center for Infectious Disease"/>
            <person name="Ma L.-J."/>
            <person name="Dead R."/>
            <person name="Young S."/>
            <person name="Zeng Q."/>
            <person name="Koehrsen M."/>
            <person name="Alvarado L."/>
            <person name="Berlin A."/>
            <person name="Chapman S.B."/>
            <person name="Chen Z."/>
            <person name="Freedman E."/>
            <person name="Gellesch M."/>
            <person name="Goldberg J."/>
            <person name="Griggs A."/>
            <person name="Gujja S."/>
            <person name="Heilman E.R."/>
            <person name="Heiman D."/>
            <person name="Hepburn T."/>
            <person name="Howarth C."/>
            <person name="Jen D."/>
            <person name="Larson L."/>
            <person name="Mehta T."/>
            <person name="Neiman D."/>
            <person name="Pearson M."/>
            <person name="Roberts A."/>
            <person name="Saif S."/>
            <person name="Shea T."/>
            <person name="Shenoy N."/>
            <person name="Sisk P."/>
            <person name="Stolte C."/>
            <person name="Sykes S."/>
            <person name="Walk T."/>
            <person name="White J."/>
            <person name="Yandava C."/>
            <person name="Haas B."/>
            <person name="Nusbaum C."/>
            <person name="Birren B."/>
        </authorList>
    </citation>
    <scope>NUCLEOTIDE SEQUENCE</scope>
    <source>
        <strain evidence="3">ATCC 64411</strain>
    </source>
</reference>
<feature type="transmembrane region" description="Helical" evidence="2">
    <location>
        <begin position="41"/>
        <end position="64"/>
    </location>
</feature>
<dbReference type="EnsemblFungi" id="MAPG_02084T0">
    <property type="protein sequence ID" value="MAPG_02084T0"/>
    <property type="gene ID" value="MAPG_02084"/>
</dbReference>
<keyword evidence="5" id="KW-1185">Reference proteome</keyword>